<protein>
    <submittedName>
        <fullName evidence="1">Uncharacterized protein</fullName>
    </submittedName>
</protein>
<dbReference type="Proteomes" id="UP001187343">
    <property type="component" value="Unassembled WGS sequence"/>
</dbReference>
<proteinExistence type="predicted"/>
<accession>A0AA88TPD2</accession>
<comment type="caution">
    <text evidence="1">The sequence shown here is derived from an EMBL/GenBank/DDBJ whole genome shotgun (WGS) entry which is preliminary data.</text>
</comment>
<name>A0AA88TPD2_9TELE</name>
<gene>
    <name evidence="1" type="ORF">Q8A67_010503</name>
</gene>
<sequence>MLLTKSGLRKDSILDEKHHKPSLLVHILHDEKKLLQSGGPLNCQSCGRVFTITTSDTLPNCIHTPVEERMWLKPDYVDTLLRLLLEKSFINPGLFQEHLNLNISLTNCVIIIKDLA</sequence>
<reference evidence="1" key="1">
    <citation type="submission" date="2023-08" db="EMBL/GenBank/DDBJ databases">
        <title>Chromosome-level Genome Assembly of mud carp (Cirrhinus molitorella).</title>
        <authorList>
            <person name="Liu H."/>
        </authorList>
    </citation>
    <scope>NUCLEOTIDE SEQUENCE</scope>
    <source>
        <strain evidence="1">Prfri</strain>
        <tissue evidence="1">Muscle</tissue>
    </source>
</reference>
<evidence type="ECO:0000313" key="2">
    <source>
        <dbReference type="Proteomes" id="UP001187343"/>
    </source>
</evidence>
<dbReference type="EMBL" id="JAUYZG010000009">
    <property type="protein sequence ID" value="KAK2899085.1"/>
    <property type="molecule type" value="Genomic_DNA"/>
</dbReference>
<organism evidence="1 2">
    <name type="scientific">Cirrhinus molitorella</name>
    <name type="common">mud carp</name>
    <dbReference type="NCBI Taxonomy" id="172907"/>
    <lineage>
        <taxon>Eukaryota</taxon>
        <taxon>Metazoa</taxon>
        <taxon>Chordata</taxon>
        <taxon>Craniata</taxon>
        <taxon>Vertebrata</taxon>
        <taxon>Euteleostomi</taxon>
        <taxon>Actinopterygii</taxon>
        <taxon>Neopterygii</taxon>
        <taxon>Teleostei</taxon>
        <taxon>Ostariophysi</taxon>
        <taxon>Cypriniformes</taxon>
        <taxon>Cyprinidae</taxon>
        <taxon>Labeoninae</taxon>
        <taxon>Labeonini</taxon>
        <taxon>Cirrhinus</taxon>
    </lineage>
</organism>
<evidence type="ECO:0000313" key="1">
    <source>
        <dbReference type="EMBL" id="KAK2899085.1"/>
    </source>
</evidence>
<keyword evidence="2" id="KW-1185">Reference proteome</keyword>
<dbReference type="AlphaFoldDB" id="A0AA88TPD2"/>